<dbReference type="Proteomes" id="UP000322644">
    <property type="component" value="Chromosome"/>
</dbReference>
<dbReference type="InterPro" id="IPR027417">
    <property type="entry name" value="P-loop_NTPase"/>
</dbReference>
<organism evidence="5 6">
    <name type="scientific">Arcobacter porcinus</name>
    <dbReference type="NCBI Taxonomy" id="1935204"/>
    <lineage>
        <taxon>Bacteria</taxon>
        <taxon>Pseudomonadati</taxon>
        <taxon>Campylobacterota</taxon>
        <taxon>Epsilonproteobacteria</taxon>
        <taxon>Campylobacterales</taxon>
        <taxon>Arcobacteraceae</taxon>
        <taxon>Arcobacter</taxon>
    </lineage>
</organism>
<dbReference type="PANTHER" id="PTHR23073">
    <property type="entry name" value="26S PROTEASOME REGULATORY SUBUNIT"/>
    <property type="match status" value="1"/>
</dbReference>
<reference evidence="5 6" key="1">
    <citation type="submission" date="2019-09" db="EMBL/GenBank/DDBJ databases">
        <title>Complete genome sequencing of four Arcobacter species reveals a diverse suite of mobile elements.</title>
        <authorList>
            <person name="Miller W.G."/>
            <person name="Yee E."/>
            <person name="Bono J.L."/>
        </authorList>
    </citation>
    <scope>NUCLEOTIDE SEQUENCE [LARGE SCALE GENOMIC DNA]</scope>
    <source>
        <strain evidence="5 6">CCUG 56899</strain>
    </source>
</reference>
<dbReference type="SUPFAM" id="SSF52540">
    <property type="entry name" value="P-loop containing nucleoside triphosphate hydrolases"/>
    <property type="match status" value="1"/>
</dbReference>
<name>A0A5C2HDY6_9BACT</name>
<feature type="domain" description="AAA+ ATPase" evidence="4">
    <location>
        <begin position="329"/>
        <end position="467"/>
    </location>
</feature>
<keyword evidence="2" id="KW-0547">Nucleotide-binding</keyword>
<gene>
    <name evidence="5" type="ORF">APORC_1464</name>
</gene>
<dbReference type="RefSeq" id="WP_066387962.1">
    <property type="nucleotide sequence ID" value="NZ_CP036246.2"/>
</dbReference>
<dbReference type="EMBL" id="CP036246">
    <property type="protein sequence ID" value="QEP41047.1"/>
    <property type="molecule type" value="Genomic_DNA"/>
</dbReference>
<evidence type="ECO:0000256" key="3">
    <source>
        <dbReference type="ARBA" id="ARBA00022840"/>
    </source>
</evidence>
<dbReference type="Pfam" id="PF00004">
    <property type="entry name" value="AAA"/>
    <property type="match status" value="1"/>
</dbReference>
<evidence type="ECO:0000259" key="4">
    <source>
        <dbReference type="SMART" id="SM00382"/>
    </source>
</evidence>
<evidence type="ECO:0000256" key="2">
    <source>
        <dbReference type="ARBA" id="ARBA00022741"/>
    </source>
</evidence>
<accession>A0A5C2HDY6</accession>
<dbReference type="CDD" id="cd19481">
    <property type="entry name" value="RecA-like_protease"/>
    <property type="match status" value="1"/>
</dbReference>
<keyword evidence="3 5" id="KW-0067">ATP-binding</keyword>
<sequence length="547" mass="63909">MSSLYSKLSVLKDDEDFFLNSRTNKTIKEIQKELNITIDEAMILSIIMSYQIQDTYSTSFDSLKKDFKLQSDEYLKYLNIAYKLEKKGFIALAEERRRGRSSRISPEFNVDDMIFNKLILGYDYLDDVDFSDIYSVVNIIAELISKKKYKKLTEFRLVSEANRVFDKLDIKEEFTKAILKYSIKEKLLLMYLIYEYIDGNSGEIASRICEIFFDDLSYRARYLESILKEELDIFKDKLVQLEERSGLFDSSTDIQLTPKAIALLLQSKDKKKKQEFKAQFTKHIKFNSLKKEIFLDERVARDINQLKDVCSSKNFNKIVKDLKKANLPSGIVSIFYGFAGTGKTASVYEIAKLTKRDVLQVDISSIQSKWVGESEKNTKAIFQEYYRACEILKSKPILLFNEADAIISKRLDVNDAVSQMNNTMQNILLEELENFDGIFMATTNLIDNMDDAFSRRFLNKIKFDRPTAKTREHIWKSKLPELEDKIYEKLSIYDLSGGQIENATRKYLINKILNQKEFDFDEILEYIKEEIEFKNNDDNSLKVGFLK</sequence>
<dbReference type="KEGG" id="apoc:APORC_1464"/>
<evidence type="ECO:0000313" key="6">
    <source>
        <dbReference type="Proteomes" id="UP000322644"/>
    </source>
</evidence>
<evidence type="ECO:0000313" key="5">
    <source>
        <dbReference type="EMBL" id="QEP41047.1"/>
    </source>
</evidence>
<dbReference type="InterPro" id="IPR003959">
    <property type="entry name" value="ATPase_AAA_core"/>
</dbReference>
<dbReference type="GO" id="GO:0005524">
    <property type="term" value="F:ATP binding"/>
    <property type="evidence" value="ECO:0007669"/>
    <property type="project" value="UniProtKB-KW"/>
</dbReference>
<dbReference type="InterPro" id="IPR003593">
    <property type="entry name" value="AAA+_ATPase"/>
</dbReference>
<dbReference type="SMART" id="SM00382">
    <property type="entry name" value="AAA"/>
    <property type="match status" value="1"/>
</dbReference>
<reference evidence="5 6" key="2">
    <citation type="submission" date="2019-09" db="EMBL/GenBank/DDBJ databases">
        <title>Taxonomic note: a critical rebuttal of the proposed division of the genus Arcobacter into six genera, emended descriptions of Arcobacter anaerophilus and the genus Arcobacter, and an assessment of genus-level boundaries for Epsilonproteobacteria using in silico genomic comparator tools.</title>
        <authorList>
            <person name="On S.L.W."/>
            <person name="Miller W.G."/>
            <person name="Biggs P."/>
            <person name="Cornelius A."/>
            <person name="Vandamme P."/>
        </authorList>
    </citation>
    <scope>NUCLEOTIDE SEQUENCE [LARGE SCALE GENOMIC DNA]</scope>
    <source>
        <strain evidence="5 6">CCUG 56899</strain>
    </source>
</reference>
<dbReference type="Gene3D" id="3.40.50.300">
    <property type="entry name" value="P-loop containing nucleotide triphosphate hydrolases"/>
    <property type="match status" value="1"/>
</dbReference>
<proteinExistence type="inferred from homology"/>
<dbReference type="AlphaFoldDB" id="A0A5C2HDY6"/>
<protein>
    <submittedName>
        <fullName evidence="5">ATP-binding protein (AAA domain)</fullName>
    </submittedName>
</protein>
<dbReference type="InterPro" id="IPR050221">
    <property type="entry name" value="26S_Proteasome_ATPase"/>
</dbReference>
<dbReference type="GO" id="GO:0016887">
    <property type="term" value="F:ATP hydrolysis activity"/>
    <property type="evidence" value="ECO:0007669"/>
    <property type="project" value="InterPro"/>
</dbReference>
<evidence type="ECO:0000256" key="1">
    <source>
        <dbReference type="ARBA" id="ARBA00006914"/>
    </source>
</evidence>
<comment type="similarity">
    <text evidence="1">Belongs to the AAA ATPase family.</text>
</comment>